<dbReference type="Proteomes" id="UP001190700">
    <property type="component" value="Unassembled WGS sequence"/>
</dbReference>
<keyword evidence="2" id="KW-1185">Reference proteome</keyword>
<protein>
    <submittedName>
        <fullName evidence="1">Uncharacterized protein</fullName>
    </submittedName>
</protein>
<proteinExistence type="predicted"/>
<accession>A0AAE0C639</accession>
<evidence type="ECO:0000313" key="2">
    <source>
        <dbReference type="Proteomes" id="UP001190700"/>
    </source>
</evidence>
<reference evidence="1 2" key="1">
    <citation type="journal article" date="2015" name="Genome Biol. Evol.">
        <title>Comparative Genomics of a Bacterivorous Green Alga Reveals Evolutionary Causalities and Consequences of Phago-Mixotrophic Mode of Nutrition.</title>
        <authorList>
            <person name="Burns J.A."/>
            <person name="Paasch A."/>
            <person name="Narechania A."/>
            <person name="Kim E."/>
        </authorList>
    </citation>
    <scope>NUCLEOTIDE SEQUENCE [LARGE SCALE GENOMIC DNA]</scope>
    <source>
        <strain evidence="1 2">PLY_AMNH</strain>
    </source>
</reference>
<sequence length="99" mass="11234">MASKLATLEELLVKHEGLLGSANEAFVALQTRLIRMHDNTQIIMLELQKIRDIEVAGSQRCVLSRIKENAENMHNHDRFVLEAVRKLMHGSGCDRIAQK</sequence>
<comment type="caution">
    <text evidence="1">The sequence shown here is derived from an EMBL/GenBank/DDBJ whole genome shotgun (WGS) entry which is preliminary data.</text>
</comment>
<name>A0AAE0C639_9CHLO</name>
<dbReference type="AlphaFoldDB" id="A0AAE0C639"/>
<evidence type="ECO:0000313" key="1">
    <source>
        <dbReference type="EMBL" id="KAK3249118.1"/>
    </source>
</evidence>
<organism evidence="1 2">
    <name type="scientific">Cymbomonas tetramitiformis</name>
    <dbReference type="NCBI Taxonomy" id="36881"/>
    <lineage>
        <taxon>Eukaryota</taxon>
        <taxon>Viridiplantae</taxon>
        <taxon>Chlorophyta</taxon>
        <taxon>Pyramimonadophyceae</taxon>
        <taxon>Pyramimonadales</taxon>
        <taxon>Pyramimonadaceae</taxon>
        <taxon>Cymbomonas</taxon>
    </lineage>
</organism>
<dbReference type="EMBL" id="LGRX02027574">
    <property type="protein sequence ID" value="KAK3249118.1"/>
    <property type="molecule type" value="Genomic_DNA"/>
</dbReference>
<gene>
    <name evidence="1" type="ORF">CYMTET_41443</name>
</gene>